<dbReference type="EMBL" id="LMTR01000033">
    <property type="protein sequence ID" value="KWT70247.1"/>
    <property type="molecule type" value="Genomic_DNA"/>
</dbReference>
<gene>
    <name evidence="7" type="ORF">APY04_1072</name>
</gene>
<dbReference type="GO" id="GO:1904680">
    <property type="term" value="F:peptide transmembrane transporter activity"/>
    <property type="evidence" value="ECO:0007669"/>
    <property type="project" value="TreeGrafter"/>
</dbReference>
<proteinExistence type="inferred from homology"/>
<feature type="compositionally biased region" description="Low complexity" evidence="4">
    <location>
        <begin position="29"/>
        <end position="60"/>
    </location>
</feature>
<evidence type="ECO:0000313" key="8">
    <source>
        <dbReference type="Proteomes" id="UP000059074"/>
    </source>
</evidence>
<protein>
    <submittedName>
        <fullName evidence="7">ABC transporter, periplasmic substrate-binding protein</fullName>
    </submittedName>
</protein>
<evidence type="ECO:0000256" key="3">
    <source>
        <dbReference type="ARBA" id="ARBA00022729"/>
    </source>
</evidence>
<dbReference type="RefSeq" id="WP_245281835.1">
    <property type="nucleotide sequence ID" value="NZ_LMTR01000033.1"/>
</dbReference>
<dbReference type="InterPro" id="IPR000914">
    <property type="entry name" value="SBP_5_dom"/>
</dbReference>
<reference evidence="7 8" key="1">
    <citation type="submission" date="2015-10" db="EMBL/GenBank/DDBJ databases">
        <title>Transcriptomic analysis of a linuron degrading triple-species bacterial consortium.</title>
        <authorList>
            <person name="Albers P."/>
        </authorList>
    </citation>
    <scope>NUCLEOTIDE SEQUENCE [LARGE SCALE GENOMIC DNA]</scope>
    <source>
        <strain evidence="7 8">WDL6</strain>
    </source>
</reference>
<organism evidence="7 8">
    <name type="scientific">Hyphomicrobium sulfonivorans</name>
    <dbReference type="NCBI Taxonomy" id="121290"/>
    <lineage>
        <taxon>Bacteria</taxon>
        <taxon>Pseudomonadati</taxon>
        <taxon>Pseudomonadota</taxon>
        <taxon>Alphaproteobacteria</taxon>
        <taxon>Hyphomicrobiales</taxon>
        <taxon>Hyphomicrobiaceae</taxon>
        <taxon>Hyphomicrobium</taxon>
    </lineage>
</organism>
<dbReference type="PATRIC" id="fig|121290.4.peg.2273"/>
<dbReference type="PANTHER" id="PTHR30290:SF64">
    <property type="entry name" value="ABC TRANSPORTER PERIPLASMIC BINDING PROTEIN"/>
    <property type="match status" value="1"/>
</dbReference>
<evidence type="ECO:0000256" key="1">
    <source>
        <dbReference type="ARBA" id="ARBA00004418"/>
    </source>
</evidence>
<dbReference type="Gene3D" id="3.10.105.10">
    <property type="entry name" value="Dipeptide-binding Protein, Domain 3"/>
    <property type="match status" value="1"/>
</dbReference>
<dbReference type="STRING" id="121290.APY04_1072"/>
<feature type="signal peptide" evidence="5">
    <location>
        <begin position="1"/>
        <end position="26"/>
    </location>
</feature>
<dbReference type="SUPFAM" id="SSF53850">
    <property type="entry name" value="Periplasmic binding protein-like II"/>
    <property type="match status" value="1"/>
</dbReference>
<evidence type="ECO:0000259" key="6">
    <source>
        <dbReference type="Pfam" id="PF00496"/>
    </source>
</evidence>
<dbReference type="GO" id="GO:0042884">
    <property type="term" value="P:microcin transport"/>
    <property type="evidence" value="ECO:0007669"/>
    <property type="project" value="TreeGrafter"/>
</dbReference>
<evidence type="ECO:0000313" key="7">
    <source>
        <dbReference type="EMBL" id="KWT70247.1"/>
    </source>
</evidence>
<evidence type="ECO:0000256" key="5">
    <source>
        <dbReference type="SAM" id="SignalP"/>
    </source>
</evidence>
<feature type="domain" description="Solute-binding protein family 5" evidence="6">
    <location>
        <begin position="193"/>
        <end position="622"/>
    </location>
</feature>
<dbReference type="Proteomes" id="UP000059074">
    <property type="component" value="Unassembled WGS sequence"/>
</dbReference>
<comment type="subcellular location">
    <subcellularLocation>
        <location evidence="1">Periplasm</location>
    </subcellularLocation>
</comment>
<dbReference type="AlphaFoldDB" id="A0A109BLL3"/>
<comment type="similarity">
    <text evidence="2">Belongs to the bacterial solute-binding protein 5 family.</text>
</comment>
<name>A0A109BLL3_HYPSL</name>
<dbReference type="GO" id="GO:0015833">
    <property type="term" value="P:peptide transport"/>
    <property type="evidence" value="ECO:0007669"/>
    <property type="project" value="TreeGrafter"/>
</dbReference>
<dbReference type="InterPro" id="IPR039424">
    <property type="entry name" value="SBP_5"/>
</dbReference>
<dbReference type="Pfam" id="PF00496">
    <property type="entry name" value="SBP_bac_5"/>
    <property type="match status" value="1"/>
</dbReference>
<feature type="region of interest" description="Disordered" evidence="4">
    <location>
        <begin position="29"/>
        <end position="119"/>
    </location>
</feature>
<dbReference type="PANTHER" id="PTHR30290">
    <property type="entry name" value="PERIPLASMIC BINDING COMPONENT OF ABC TRANSPORTER"/>
    <property type="match status" value="1"/>
</dbReference>
<feature type="compositionally biased region" description="Low complexity" evidence="4">
    <location>
        <begin position="67"/>
        <end position="107"/>
    </location>
</feature>
<keyword evidence="8" id="KW-1185">Reference proteome</keyword>
<dbReference type="CDD" id="cd08497">
    <property type="entry name" value="MbnE-like"/>
    <property type="match status" value="1"/>
</dbReference>
<dbReference type="Gene3D" id="3.40.190.10">
    <property type="entry name" value="Periplasmic binding protein-like II"/>
    <property type="match status" value="1"/>
</dbReference>
<evidence type="ECO:0000256" key="4">
    <source>
        <dbReference type="SAM" id="MobiDB-lite"/>
    </source>
</evidence>
<keyword evidence="3 5" id="KW-0732">Signal</keyword>
<comment type="caution">
    <text evidence="7">The sequence shown here is derived from an EMBL/GenBank/DDBJ whole genome shotgun (WGS) entry which is preliminary data.</text>
</comment>
<evidence type="ECO:0000256" key="2">
    <source>
        <dbReference type="ARBA" id="ARBA00005695"/>
    </source>
</evidence>
<feature type="chain" id="PRO_5007132681" evidence="5">
    <location>
        <begin position="27"/>
        <end position="724"/>
    </location>
</feature>
<accession>A0A109BLL3</accession>
<dbReference type="GO" id="GO:0030288">
    <property type="term" value="C:outer membrane-bounded periplasmic space"/>
    <property type="evidence" value="ECO:0007669"/>
    <property type="project" value="TreeGrafter"/>
</dbReference>
<sequence length="724" mass="80066">MHLRLDAPAACLAALLCLTMATATFAQEPASPSAQAEQPAPVADPAAPAAAPPANEASEPASPPPAAAEAPAAPDGQTAAPAEAAAHEAQPAAPEAPAAQAPAAAVEQHPRHHALSLMGDPAFPEGFSHFDWVNPDAPKGGTLRAFAQGSFDSLNPFSVKGDPAGGLGLIYDSLMSSSPDEPSTEYGLIAEWVSYPPDFSSVTFGINPKARFHDGTPVTPEDVIFSFEGQKAAHPRSAFYYKNVVKAEKTGDNEVTFTFDVTGNRELPLILGQLNVVPKAFWEAAGPDGEKRDITKSTLEMPVGSGPYRIKSFDPGRGITFERVKDYWAQDLPVAKGQWNFDEFKLTYFLDRTPGFEEFKSGKIDYWQETTASQWATGYDFPAIRNGQVKKEAIPVRRVAPMQSFVFNQRRKQFQDPRVRQAFNLAFNFEEANKKLFYDSYVRVGSFFDNSELAAKGLPEGRELEILQEVKDEVPPEVFTTEWKNPVNKTPEDFRNNMREASKLLQEAGWKLQEVEVNDGECGTFCSIMRSVGLSSANTTNLLRNDKGETLNAEFLVQSPDFQKIVLPYVQDLKKLGINASIRMVDSAQYKRREDSRDYDIIIDNFAQSESPGNEQRDFWGSAAADREGSTNTAGIRNPAIDKLIDKVVFATTREELVAATHALDRVLLWNHYVVPQWHYPYERIAYWDIFGRPDQLPSQTSSLSRVWWMDADKQKALNAVQGR</sequence>